<evidence type="ECO:0000313" key="10">
    <source>
        <dbReference type="Proteomes" id="UP000317369"/>
    </source>
</evidence>
<dbReference type="PROSITE" id="PS50928">
    <property type="entry name" value="ABC_TM1"/>
    <property type="match status" value="1"/>
</dbReference>
<keyword evidence="10" id="KW-1185">Reference proteome</keyword>
<keyword evidence="6 7" id="KW-0472">Membrane</keyword>
<evidence type="ECO:0000256" key="7">
    <source>
        <dbReference type="RuleBase" id="RU363032"/>
    </source>
</evidence>
<dbReference type="KEGG" id="pcor:KS4_14570"/>
<keyword evidence="5 7" id="KW-1133">Transmembrane helix</keyword>
<keyword evidence="2 7" id="KW-0813">Transport</keyword>
<gene>
    <name evidence="9" type="primary">araP_1</name>
    <name evidence="9" type="ORF">KS4_14570</name>
</gene>
<dbReference type="Gene3D" id="1.10.3720.10">
    <property type="entry name" value="MetI-like"/>
    <property type="match status" value="1"/>
</dbReference>
<sequence length="294" mass="33361">MTRFERKELLKGLLFIGPWIFGFLVLTGYPLVASLYYSFTDYDVLSDPVWIGGMNYVDMFFDEVFWKALWNTLKFSMFAIPLGMVVSLLVAVMLNQQIVGRPMFRTIYFLPSLVPIIASSMIWMWLFNGQHGLVNFGLDKIGIDGPNWLNDARWAMPSLILMSLWGVGNQIVIYLAALQDVPRHLYESAELDGANGLQRLLHVTMPMISPVIYFNMVMGIIGSIQVFVQPFIMFPNGGPDRSALFFAVYLYDNAFSFLNMGYACAMAWVMFLIVLGLTLLATQLTKRFVHYAGA</sequence>
<dbReference type="GO" id="GO:0005886">
    <property type="term" value="C:plasma membrane"/>
    <property type="evidence" value="ECO:0007669"/>
    <property type="project" value="UniProtKB-SubCell"/>
</dbReference>
<dbReference type="PANTHER" id="PTHR30193">
    <property type="entry name" value="ABC TRANSPORTER PERMEASE PROTEIN"/>
    <property type="match status" value="1"/>
</dbReference>
<evidence type="ECO:0000256" key="3">
    <source>
        <dbReference type="ARBA" id="ARBA00022475"/>
    </source>
</evidence>
<dbReference type="Pfam" id="PF00528">
    <property type="entry name" value="BPD_transp_1"/>
    <property type="match status" value="1"/>
</dbReference>
<keyword evidence="4 7" id="KW-0812">Transmembrane</keyword>
<accession>A0A517YT80</accession>
<protein>
    <submittedName>
        <fullName evidence="9">L-arabinose transport system permease protein AraP</fullName>
    </submittedName>
</protein>
<dbReference type="InterPro" id="IPR035906">
    <property type="entry name" value="MetI-like_sf"/>
</dbReference>
<comment type="subcellular location">
    <subcellularLocation>
        <location evidence="1 7">Cell membrane</location>
        <topology evidence="1 7">Multi-pass membrane protein</topology>
    </subcellularLocation>
</comment>
<evidence type="ECO:0000256" key="2">
    <source>
        <dbReference type="ARBA" id="ARBA00022448"/>
    </source>
</evidence>
<feature type="transmembrane region" description="Helical" evidence="7">
    <location>
        <begin position="12"/>
        <end position="37"/>
    </location>
</feature>
<dbReference type="Proteomes" id="UP000317369">
    <property type="component" value="Chromosome"/>
</dbReference>
<evidence type="ECO:0000256" key="5">
    <source>
        <dbReference type="ARBA" id="ARBA00022989"/>
    </source>
</evidence>
<evidence type="ECO:0000259" key="8">
    <source>
        <dbReference type="PROSITE" id="PS50928"/>
    </source>
</evidence>
<evidence type="ECO:0000256" key="6">
    <source>
        <dbReference type="ARBA" id="ARBA00023136"/>
    </source>
</evidence>
<feature type="transmembrane region" description="Helical" evidence="7">
    <location>
        <begin position="106"/>
        <end position="126"/>
    </location>
</feature>
<evidence type="ECO:0000256" key="1">
    <source>
        <dbReference type="ARBA" id="ARBA00004651"/>
    </source>
</evidence>
<feature type="transmembrane region" description="Helical" evidence="7">
    <location>
        <begin position="75"/>
        <end position="94"/>
    </location>
</feature>
<dbReference type="SUPFAM" id="SSF161098">
    <property type="entry name" value="MetI-like"/>
    <property type="match status" value="1"/>
</dbReference>
<comment type="similarity">
    <text evidence="7">Belongs to the binding-protein-dependent transport system permease family.</text>
</comment>
<feature type="transmembrane region" description="Helical" evidence="7">
    <location>
        <begin position="154"/>
        <end position="177"/>
    </location>
</feature>
<reference evidence="9 10" key="1">
    <citation type="submission" date="2019-02" db="EMBL/GenBank/DDBJ databases">
        <title>Deep-cultivation of Planctomycetes and their phenomic and genomic characterization uncovers novel biology.</title>
        <authorList>
            <person name="Wiegand S."/>
            <person name="Jogler M."/>
            <person name="Boedeker C."/>
            <person name="Pinto D."/>
            <person name="Vollmers J."/>
            <person name="Rivas-Marin E."/>
            <person name="Kohn T."/>
            <person name="Peeters S.H."/>
            <person name="Heuer A."/>
            <person name="Rast P."/>
            <person name="Oberbeckmann S."/>
            <person name="Bunk B."/>
            <person name="Jeske O."/>
            <person name="Meyerdierks A."/>
            <person name="Storesund J.E."/>
            <person name="Kallscheuer N."/>
            <person name="Luecker S."/>
            <person name="Lage O.M."/>
            <person name="Pohl T."/>
            <person name="Merkel B.J."/>
            <person name="Hornburger P."/>
            <person name="Mueller R.-W."/>
            <person name="Bruemmer F."/>
            <person name="Labrenz M."/>
            <person name="Spormann A.M."/>
            <person name="Op den Camp H."/>
            <person name="Overmann J."/>
            <person name="Amann R."/>
            <person name="Jetten M.S.M."/>
            <person name="Mascher T."/>
            <person name="Medema M.H."/>
            <person name="Devos D.P."/>
            <person name="Kaster A.-K."/>
            <person name="Ovreas L."/>
            <person name="Rohde M."/>
            <person name="Galperin M.Y."/>
            <person name="Jogler C."/>
        </authorList>
    </citation>
    <scope>NUCLEOTIDE SEQUENCE [LARGE SCALE GENOMIC DNA]</scope>
    <source>
        <strain evidence="9 10">KS4</strain>
    </source>
</reference>
<organism evidence="9 10">
    <name type="scientific">Poriferisphaera corsica</name>
    <dbReference type="NCBI Taxonomy" id="2528020"/>
    <lineage>
        <taxon>Bacteria</taxon>
        <taxon>Pseudomonadati</taxon>
        <taxon>Planctomycetota</taxon>
        <taxon>Phycisphaerae</taxon>
        <taxon>Phycisphaerales</taxon>
        <taxon>Phycisphaeraceae</taxon>
        <taxon>Poriferisphaera</taxon>
    </lineage>
</organism>
<dbReference type="AlphaFoldDB" id="A0A517YT80"/>
<dbReference type="EMBL" id="CP036425">
    <property type="protein sequence ID" value="QDU33411.1"/>
    <property type="molecule type" value="Genomic_DNA"/>
</dbReference>
<dbReference type="PANTHER" id="PTHR30193:SF1">
    <property type="entry name" value="ABC TRANSPORTER PERMEASE PROTEIN YESP-RELATED"/>
    <property type="match status" value="1"/>
</dbReference>
<feature type="transmembrane region" description="Helical" evidence="7">
    <location>
        <begin position="254"/>
        <end position="280"/>
    </location>
</feature>
<name>A0A517YT80_9BACT</name>
<feature type="transmembrane region" description="Helical" evidence="7">
    <location>
        <begin position="211"/>
        <end position="234"/>
    </location>
</feature>
<dbReference type="CDD" id="cd06261">
    <property type="entry name" value="TM_PBP2"/>
    <property type="match status" value="1"/>
</dbReference>
<dbReference type="InterPro" id="IPR000515">
    <property type="entry name" value="MetI-like"/>
</dbReference>
<dbReference type="OrthoDB" id="9788108at2"/>
<dbReference type="InterPro" id="IPR051393">
    <property type="entry name" value="ABC_transporter_permease"/>
</dbReference>
<keyword evidence="3" id="KW-1003">Cell membrane</keyword>
<dbReference type="GO" id="GO:0055085">
    <property type="term" value="P:transmembrane transport"/>
    <property type="evidence" value="ECO:0007669"/>
    <property type="project" value="InterPro"/>
</dbReference>
<evidence type="ECO:0000313" key="9">
    <source>
        <dbReference type="EMBL" id="QDU33411.1"/>
    </source>
</evidence>
<evidence type="ECO:0000256" key="4">
    <source>
        <dbReference type="ARBA" id="ARBA00022692"/>
    </source>
</evidence>
<feature type="domain" description="ABC transmembrane type-1" evidence="8">
    <location>
        <begin position="69"/>
        <end position="281"/>
    </location>
</feature>
<proteinExistence type="inferred from homology"/>